<feature type="domain" description="Guanylate cyclase" evidence="3">
    <location>
        <begin position="805"/>
        <end position="942"/>
    </location>
</feature>
<name>A0AAW1SVT9_9CHLO</name>
<dbReference type="EMBL" id="JALJOV010000765">
    <property type="protein sequence ID" value="KAK9861409.1"/>
    <property type="molecule type" value="Genomic_DNA"/>
</dbReference>
<dbReference type="GO" id="GO:0035556">
    <property type="term" value="P:intracellular signal transduction"/>
    <property type="evidence" value="ECO:0007669"/>
    <property type="project" value="InterPro"/>
</dbReference>
<comment type="caution">
    <text evidence="4">The sequence shown here is derived from an EMBL/GenBank/DDBJ whole genome shotgun (WGS) entry which is preliminary data.</text>
</comment>
<dbReference type="PANTHER" id="PTHR43081:SF1">
    <property type="entry name" value="ADENYLATE CYCLASE, TERMINAL-DIFFERENTIATION SPECIFIC"/>
    <property type="match status" value="1"/>
</dbReference>
<evidence type="ECO:0000256" key="1">
    <source>
        <dbReference type="ARBA" id="ARBA00004430"/>
    </source>
</evidence>
<keyword evidence="2" id="KW-0812">Transmembrane</keyword>
<proteinExistence type="predicted"/>
<dbReference type="Pfam" id="PF00560">
    <property type="entry name" value="LRR_1"/>
    <property type="match status" value="1"/>
</dbReference>
<evidence type="ECO:0000313" key="5">
    <source>
        <dbReference type="Proteomes" id="UP001485043"/>
    </source>
</evidence>
<dbReference type="InterPro" id="IPR001611">
    <property type="entry name" value="Leu-rich_rpt"/>
</dbReference>
<dbReference type="PANTHER" id="PTHR43081">
    <property type="entry name" value="ADENYLATE CYCLASE, TERMINAL-DIFFERENTIATION SPECIFIC-RELATED"/>
    <property type="match status" value="1"/>
</dbReference>
<dbReference type="PROSITE" id="PS50125">
    <property type="entry name" value="GUANYLATE_CYCLASE_2"/>
    <property type="match status" value="1"/>
</dbReference>
<dbReference type="InterPro" id="IPR029787">
    <property type="entry name" value="Nucleotide_cyclase"/>
</dbReference>
<dbReference type="Gene3D" id="3.30.70.1230">
    <property type="entry name" value="Nucleotide cyclase"/>
    <property type="match status" value="2"/>
</dbReference>
<dbReference type="AlphaFoldDB" id="A0AAW1SVT9"/>
<organism evidence="4 5">
    <name type="scientific">Apatococcus fuscideae</name>
    <dbReference type="NCBI Taxonomy" id="2026836"/>
    <lineage>
        <taxon>Eukaryota</taxon>
        <taxon>Viridiplantae</taxon>
        <taxon>Chlorophyta</taxon>
        <taxon>core chlorophytes</taxon>
        <taxon>Trebouxiophyceae</taxon>
        <taxon>Chlorellales</taxon>
        <taxon>Chlorellaceae</taxon>
        <taxon>Apatococcus</taxon>
    </lineage>
</organism>
<dbReference type="SUPFAM" id="SSF55073">
    <property type="entry name" value="Nucleotide cyclase"/>
    <property type="match status" value="2"/>
</dbReference>
<gene>
    <name evidence="4" type="ORF">WJX84_009398</name>
</gene>
<accession>A0AAW1SVT9</accession>
<reference evidence="4 5" key="1">
    <citation type="journal article" date="2024" name="Nat. Commun.">
        <title>Phylogenomics reveals the evolutionary origins of lichenization in chlorophyte algae.</title>
        <authorList>
            <person name="Puginier C."/>
            <person name="Libourel C."/>
            <person name="Otte J."/>
            <person name="Skaloud P."/>
            <person name="Haon M."/>
            <person name="Grisel S."/>
            <person name="Petersen M."/>
            <person name="Berrin J.G."/>
            <person name="Delaux P.M."/>
            <person name="Dal Grande F."/>
            <person name="Keller J."/>
        </authorList>
    </citation>
    <scope>NUCLEOTIDE SEQUENCE [LARGE SCALE GENOMIC DNA]</scope>
    <source>
        <strain evidence="4 5">SAG 2523</strain>
    </source>
</reference>
<dbReference type="InterPro" id="IPR032675">
    <property type="entry name" value="LRR_dom_sf"/>
</dbReference>
<dbReference type="InterPro" id="IPR050697">
    <property type="entry name" value="Adenylyl/Guanylyl_Cyclase_3/4"/>
</dbReference>
<dbReference type="Proteomes" id="UP001485043">
    <property type="component" value="Unassembled WGS sequence"/>
</dbReference>
<dbReference type="GO" id="GO:0005930">
    <property type="term" value="C:axoneme"/>
    <property type="evidence" value="ECO:0007669"/>
    <property type="project" value="UniProtKB-SubCell"/>
</dbReference>
<dbReference type="SUPFAM" id="SSF52058">
    <property type="entry name" value="L domain-like"/>
    <property type="match status" value="1"/>
</dbReference>
<dbReference type="GO" id="GO:0009190">
    <property type="term" value="P:cyclic nucleotide biosynthetic process"/>
    <property type="evidence" value="ECO:0007669"/>
    <property type="project" value="InterPro"/>
</dbReference>
<evidence type="ECO:0000259" key="3">
    <source>
        <dbReference type="PROSITE" id="PS50125"/>
    </source>
</evidence>
<comment type="subcellular location">
    <subcellularLocation>
        <location evidence="1">Cytoplasm</location>
        <location evidence="1">Cytoskeleton</location>
        <location evidence="1">Cilium axoneme</location>
    </subcellularLocation>
</comment>
<evidence type="ECO:0000313" key="4">
    <source>
        <dbReference type="EMBL" id="KAK9861409.1"/>
    </source>
</evidence>
<dbReference type="InterPro" id="IPR001054">
    <property type="entry name" value="A/G_cyclase"/>
</dbReference>
<keyword evidence="2" id="KW-0472">Membrane</keyword>
<protein>
    <recommendedName>
        <fullName evidence="3">Guanylate cyclase domain-containing protein</fullName>
    </recommendedName>
</protein>
<keyword evidence="2" id="KW-1133">Transmembrane helix</keyword>
<evidence type="ECO:0000256" key="2">
    <source>
        <dbReference type="SAM" id="Phobius"/>
    </source>
</evidence>
<feature type="transmembrane region" description="Helical" evidence="2">
    <location>
        <begin position="411"/>
        <end position="444"/>
    </location>
</feature>
<sequence>MSGLYACDSGFSCLAVTASWAGVTCCLDSGVADTSHGNLTCDSPGAVVALMLPENNMSGELTSTVFAGLHHLQSVHLPGNILQGTLPDELASTPGLVYLNLANNKMTGSIPPALLVSSVFRSLQMDDNQLTGTLPPMGQAQVMGFFSLSHNNLSGPIPEDWLDTQSLFEFDVSFNQLTGTIPAGGITSDQWLYDAIGNIGTFVMRLRNNRLTGDLPQELSFLPLEICDVGNNNLTGGVSLLLSNTPFLFIFHVDGNSLDGPIPDVFASFSINEFHLQGNGFTGTLPASLVEQQSLVSLRLDDTKLSGSLPDGLGQRGQLSLFTALNSTLRGAPSQPLPSFLEYDMYHFYDTGVNHLNCPAVVANRIIAPALETVQVDPYYFAYMNCRCDMGYTLSLPASPSAPPFCAPAPAALSLAAMVGLILGGITFMAAVIILMLCLLLCFWRSLAAFSKKRAKIRGPPDHGKPLTLVATDIEGSTELWEWNPAVADAAIRLHDQLIRTNLLKYYGHELATEGDAFLAAFWEPADAIKFCIALQKALMVAPWSKSLFNHPPTAPCTLAGLSLQTIHDGAISAQSLKLKTFRDRESLVEEEVLFCGLRVRMSVATGKAELAKGKARISASSSPKVEYSGTICQVVKAISNVTHGGQTLMDTATMTQLERSREKILSEFLVHRPGVSTSDKCDSPGADSASPPFEDLAAATYLSGLSRESAPACDAEDTTQFQDVKTGSGDTGIMLIHMGLHMLEGLPGIVQLYQLAVPGLEERARVLPAMQTREQLGAGYLDAPGAALACLRGPQRHIKLAPVTMVFSAIDHADEIKAASPDIFQRMLTAYRACIRQLLALRNGYECQEADGDFMLVFENPVQAVNFCLQAQEALLQVHWEPDVLQLHHCCPVLSQDRLLFVGPRVRMGMYEGTPVRIQPHTSSGRADYFGVLVNRAARFCHAAAHGGQVTAPHALTQSVISTWTGSSLPLTQGDQTLTTPLHVQIPDNADPSLLPWREASLPTPSLTGSGDLQSLIHLRRASRLELRGHRGSNGVRLDREGSAVAAALRRMSAEHGSCSSQHALVAETKAVRQQEVHVRHIGDMRFKGLVGDIGCIVIAISVICWKAGDLPRNLGLGAGHYKQPSPDQGSLKISS</sequence>
<keyword evidence="5" id="KW-1185">Reference proteome</keyword>
<dbReference type="Gene3D" id="3.80.10.10">
    <property type="entry name" value="Ribonuclease Inhibitor"/>
    <property type="match status" value="3"/>
</dbReference>